<name>A0A1Q9YL24_9FIRM</name>
<evidence type="ECO:0000313" key="1">
    <source>
        <dbReference type="EMBL" id="OLU45518.1"/>
    </source>
</evidence>
<dbReference type="PROSITE" id="PS51257">
    <property type="entry name" value="PROKAR_LIPOPROTEIN"/>
    <property type="match status" value="1"/>
</dbReference>
<proteinExistence type="predicted"/>
<dbReference type="NCBIfam" id="NF038353">
    <property type="entry name" value="FxLYD_dom"/>
    <property type="match status" value="1"/>
</dbReference>
<dbReference type="EMBL" id="MPJZ01000050">
    <property type="protein sequence ID" value="OLU45518.1"/>
    <property type="molecule type" value="Genomic_DNA"/>
</dbReference>
<dbReference type="RefSeq" id="WP_075885254.1">
    <property type="nucleotide sequence ID" value="NZ_CAJTBG010000014.1"/>
</dbReference>
<comment type="caution">
    <text evidence="1">The sequence shown here is derived from an EMBL/GenBank/DDBJ whole genome shotgun (WGS) entry which is preliminary data.</text>
</comment>
<evidence type="ECO:0000313" key="2">
    <source>
        <dbReference type="Proteomes" id="UP000186758"/>
    </source>
</evidence>
<organism evidence="1 2">
    <name type="scientific">Faecalibaculum rodentium</name>
    <dbReference type="NCBI Taxonomy" id="1702221"/>
    <lineage>
        <taxon>Bacteria</taxon>
        <taxon>Bacillati</taxon>
        <taxon>Bacillota</taxon>
        <taxon>Erysipelotrichia</taxon>
        <taxon>Erysipelotrichales</taxon>
        <taxon>Erysipelotrichaceae</taxon>
        <taxon>Faecalibaculum</taxon>
    </lineage>
</organism>
<dbReference type="Proteomes" id="UP000186758">
    <property type="component" value="Unassembled WGS sequence"/>
</dbReference>
<dbReference type="AlphaFoldDB" id="A0A1Q9YL24"/>
<reference evidence="1 2" key="1">
    <citation type="submission" date="2016-11" db="EMBL/GenBank/DDBJ databases">
        <title>Description of two novel members of the family Erysipelotrichaceae: Ileibacterium lipovorans gen. nov., sp. nov. and Dubosiella newyorkensis, gen. nov., sp. nov.</title>
        <authorList>
            <person name="Cox L.M."/>
            <person name="Sohn J."/>
            <person name="Tyrrell K.L."/>
            <person name="Citron D.M."/>
            <person name="Lawson P.A."/>
            <person name="Patel N.B."/>
            <person name="Iizumi T."/>
            <person name="Perez-Perez G.I."/>
            <person name="Goldstein E.J."/>
            <person name="Blaser M.J."/>
        </authorList>
    </citation>
    <scope>NUCLEOTIDE SEQUENCE [LARGE SCALE GENOMIC DNA]</scope>
    <source>
        <strain evidence="1 2">NYU-BL-K8</strain>
    </source>
</reference>
<gene>
    <name evidence="1" type="ORF">BO223_05360</name>
</gene>
<dbReference type="InterPro" id="IPR047676">
    <property type="entry name" value="FxLYD_dom"/>
</dbReference>
<protein>
    <submittedName>
        <fullName evidence="1">Uncharacterized protein</fullName>
    </submittedName>
</protein>
<sequence>MKKIWSVFLVAAILAGCQQDNRTTDEKFIDALKKGLSDRWELADLDKDAEETTETFESYVNAELNQIKQYKDADFEDPDLQTAADAYIASLEHTLEITPTLDKDSNKFYELYSPVYSERGEALLQINEISPLEMANQEDQKELEELLDDAEITKAATDLASQIDFKVVKEDSDEDMGWYSADLEAKVKNDTRYTFDYFNVTANIIDADGTVITQGYTSVNAWKPDQTQTFKLYSDKKFNNVELAKVDYMIADNGFIGEVYFK</sequence>
<accession>A0A1Q9YL24</accession>